<keyword evidence="4" id="KW-1185">Reference proteome</keyword>
<evidence type="ECO:0000259" key="2">
    <source>
        <dbReference type="Pfam" id="PF17921"/>
    </source>
</evidence>
<dbReference type="InterPro" id="IPR050951">
    <property type="entry name" value="Retrovirus_Pol_polyprotein"/>
</dbReference>
<evidence type="ECO:0000313" key="3">
    <source>
        <dbReference type="EMBL" id="KAJ1179703.1"/>
    </source>
</evidence>
<proteinExistence type="predicted"/>
<protein>
    <recommendedName>
        <fullName evidence="1">Gypsy retrotransposon integrase-like protein 1</fullName>
    </recommendedName>
</protein>
<dbReference type="Proteomes" id="UP001066276">
    <property type="component" value="Chromosome 3_2"/>
</dbReference>
<dbReference type="InterPro" id="IPR041588">
    <property type="entry name" value="Integrase_H2C2"/>
</dbReference>
<organism evidence="3 4">
    <name type="scientific">Pleurodeles waltl</name>
    <name type="common">Iberian ribbed newt</name>
    <dbReference type="NCBI Taxonomy" id="8319"/>
    <lineage>
        <taxon>Eukaryota</taxon>
        <taxon>Metazoa</taxon>
        <taxon>Chordata</taxon>
        <taxon>Craniata</taxon>
        <taxon>Vertebrata</taxon>
        <taxon>Euteleostomi</taxon>
        <taxon>Amphibia</taxon>
        <taxon>Batrachia</taxon>
        <taxon>Caudata</taxon>
        <taxon>Salamandroidea</taxon>
        <taxon>Salamandridae</taxon>
        <taxon>Pleurodelinae</taxon>
        <taxon>Pleurodeles</taxon>
    </lineage>
</organism>
<dbReference type="Pfam" id="PF17921">
    <property type="entry name" value="Integrase_H2C2"/>
    <property type="match status" value="1"/>
</dbReference>
<sequence length="197" mass="22733">MCMDERIVEGWDSGAVEFEGGREAGCLTEWNKSFMKLPVVFELDYTTELATSIDDSNVRQQYEYGDSDIVSVVSEFVSEEFKAIEEKDWFDKDQEDLTLQDVRQYLRVGWPRKECIMEEVMPFFKVRDDLEIENELVFKGGKCVPPVGMQTVILKLAHEGHPGMSSMKRLIRTSFWWPGMDKMAERTVRECGVCVSA</sequence>
<dbReference type="EMBL" id="JANPWB010000006">
    <property type="protein sequence ID" value="KAJ1179703.1"/>
    <property type="molecule type" value="Genomic_DNA"/>
</dbReference>
<evidence type="ECO:0000313" key="4">
    <source>
        <dbReference type="Proteomes" id="UP001066276"/>
    </source>
</evidence>
<feature type="domain" description="Integrase zinc-binding" evidence="2">
    <location>
        <begin position="146"/>
        <end position="194"/>
    </location>
</feature>
<gene>
    <name evidence="3" type="ORF">NDU88_004937</name>
</gene>
<reference evidence="3" key="1">
    <citation type="journal article" date="2022" name="bioRxiv">
        <title>Sequencing and chromosome-scale assembly of the giantPleurodeles waltlgenome.</title>
        <authorList>
            <person name="Brown T."/>
            <person name="Elewa A."/>
            <person name="Iarovenko S."/>
            <person name="Subramanian E."/>
            <person name="Araus A.J."/>
            <person name="Petzold A."/>
            <person name="Susuki M."/>
            <person name="Suzuki K.-i.T."/>
            <person name="Hayashi T."/>
            <person name="Toyoda A."/>
            <person name="Oliveira C."/>
            <person name="Osipova E."/>
            <person name="Leigh N.D."/>
            <person name="Simon A."/>
            <person name="Yun M.H."/>
        </authorList>
    </citation>
    <scope>NUCLEOTIDE SEQUENCE</scope>
    <source>
        <strain evidence="3">20211129_DDA</strain>
        <tissue evidence="3">Liver</tissue>
    </source>
</reference>
<name>A0AAV7TSY3_PLEWA</name>
<accession>A0AAV7TSY3</accession>
<dbReference type="Gene3D" id="1.10.340.70">
    <property type="match status" value="1"/>
</dbReference>
<comment type="caution">
    <text evidence="3">The sequence shown here is derived from an EMBL/GenBank/DDBJ whole genome shotgun (WGS) entry which is preliminary data.</text>
</comment>
<dbReference type="FunFam" id="1.10.340.70:FF:000004">
    <property type="entry name" value="Retrovirus-related Pol polyprotein from transposon 297-like Protein"/>
    <property type="match status" value="1"/>
</dbReference>
<evidence type="ECO:0000256" key="1">
    <source>
        <dbReference type="ARBA" id="ARBA00039658"/>
    </source>
</evidence>
<dbReference type="AlphaFoldDB" id="A0AAV7TSY3"/>
<dbReference type="PANTHER" id="PTHR37984:SF5">
    <property type="entry name" value="PROTEIN NYNRIN-LIKE"/>
    <property type="match status" value="1"/>
</dbReference>
<dbReference type="PANTHER" id="PTHR37984">
    <property type="entry name" value="PROTEIN CBG26694"/>
    <property type="match status" value="1"/>
</dbReference>